<accession>A0ACD4C919</accession>
<protein>
    <submittedName>
        <fullName evidence="1">ABC transporter permease</fullName>
    </submittedName>
</protein>
<evidence type="ECO:0000313" key="2">
    <source>
        <dbReference type="Proteomes" id="UP001064027"/>
    </source>
</evidence>
<dbReference type="Proteomes" id="UP001064027">
    <property type="component" value="Chromosome"/>
</dbReference>
<sequence length="260" mass="28868">MKSKENRTWFRKDDTVNTKKIVSNIVRYVVYALVILFFGWAIKNHYFDYMFSQSNTFLHLLKQHLQLVLVSSLLALVVAVPVGILITRKQFRRAEWIVSNTVNFGQTIPSLAVLALMISILGIGFKTAIFALFIYSLLPIYRNTVAGIDSIDENLIDAARGMGMKPHQILFRIELPNAAYSILAGIRTAVVLNIGTAALAYVVGGGGLGVWIFTGIQLFDNGYLISGAIPVTILAILVDLLLRLIERLVVPKGTKQTLEM</sequence>
<evidence type="ECO:0000313" key="1">
    <source>
        <dbReference type="EMBL" id="UXH45179.1"/>
    </source>
</evidence>
<keyword evidence="2" id="KW-1185">Reference proteome</keyword>
<name>A0ACD4C919_9BACI</name>
<gene>
    <name evidence="1" type="ORF">N5C46_03680</name>
</gene>
<organism evidence="1 2">
    <name type="scientific">Rossellomorea vietnamensis</name>
    <dbReference type="NCBI Taxonomy" id="218284"/>
    <lineage>
        <taxon>Bacteria</taxon>
        <taxon>Bacillati</taxon>
        <taxon>Bacillota</taxon>
        <taxon>Bacilli</taxon>
        <taxon>Bacillales</taxon>
        <taxon>Bacillaceae</taxon>
        <taxon>Rossellomorea</taxon>
    </lineage>
</organism>
<proteinExistence type="predicted"/>
<reference evidence="1" key="1">
    <citation type="submission" date="2022-09" db="EMBL/GenBank/DDBJ databases">
        <title>Complete genome sequence of Rossellomorea vietnamensis strain RL-WG62, a newly isolated PGPR with the potential for plant salinity stress alleviation.</title>
        <authorList>
            <person name="Ren L."/>
            <person name="Wang G."/>
            <person name="Hu H."/>
        </authorList>
    </citation>
    <scope>NUCLEOTIDE SEQUENCE</scope>
    <source>
        <strain evidence="1">RL-WG62</strain>
    </source>
</reference>
<dbReference type="EMBL" id="CP104558">
    <property type="protein sequence ID" value="UXH45179.1"/>
    <property type="molecule type" value="Genomic_DNA"/>
</dbReference>